<organism evidence="3 4">
    <name type="scientific">Nothophoma quercina</name>
    <dbReference type="NCBI Taxonomy" id="749835"/>
    <lineage>
        <taxon>Eukaryota</taxon>
        <taxon>Fungi</taxon>
        <taxon>Dikarya</taxon>
        <taxon>Ascomycota</taxon>
        <taxon>Pezizomycotina</taxon>
        <taxon>Dothideomycetes</taxon>
        <taxon>Pleosporomycetidae</taxon>
        <taxon>Pleosporales</taxon>
        <taxon>Pleosporineae</taxon>
        <taxon>Didymellaceae</taxon>
        <taxon>Nothophoma</taxon>
    </lineage>
</organism>
<dbReference type="Pfam" id="PF23658">
    <property type="entry name" value="PDZ_CPAF_rel"/>
    <property type="match status" value="1"/>
</dbReference>
<dbReference type="Pfam" id="PF03572">
    <property type="entry name" value="Peptidase_S41"/>
    <property type="match status" value="1"/>
</dbReference>
<dbReference type="PANTHER" id="PTHR37049:SF5">
    <property type="entry name" value="TAIL SPECIFIC PROTEASE DOMAIN-CONTAINING PROTEIN"/>
    <property type="match status" value="1"/>
</dbReference>
<proteinExistence type="predicted"/>
<feature type="domain" description="CPAF-like PDZ" evidence="2">
    <location>
        <begin position="140"/>
        <end position="265"/>
    </location>
</feature>
<dbReference type="InterPro" id="IPR029045">
    <property type="entry name" value="ClpP/crotonase-like_dom_sf"/>
</dbReference>
<dbReference type="Gene3D" id="3.90.226.10">
    <property type="entry name" value="2-enoyl-CoA Hydratase, Chain A, domain 1"/>
    <property type="match status" value="1"/>
</dbReference>
<evidence type="ECO:0000313" key="4">
    <source>
        <dbReference type="Proteomes" id="UP001521222"/>
    </source>
</evidence>
<dbReference type="InterPro" id="IPR005151">
    <property type="entry name" value="Tail-specific_protease"/>
</dbReference>
<evidence type="ECO:0008006" key="5">
    <source>
        <dbReference type="Google" id="ProtNLM"/>
    </source>
</evidence>
<feature type="domain" description="Tail specific protease" evidence="1">
    <location>
        <begin position="352"/>
        <end position="566"/>
    </location>
</feature>
<evidence type="ECO:0000259" key="1">
    <source>
        <dbReference type="Pfam" id="PF03572"/>
    </source>
</evidence>
<dbReference type="SUPFAM" id="SSF52096">
    <property type="entry name" value="ClpP/crotonase"/>
    <property type="match status" value="1"/>
</dbReference>
<evidence type="ECO:0000259" key="2">
    <source>
        <dbReference type="Pfam" id="PF23658"/>
    </source>
</evidence>
<gene>
    <name evidence="3" type="ORF">SLS59_001587</name>
</gene>
<sequence length="853" mass="93387">MLVLLPAIYCHKEGFYKIDLIVQHILFDVRRDDGYELFTASYAYQCLTSVPLNSAVASRFIAYWNETLQFQTTLAYLKSPPEGYQQPAVDFEAELTRIQQRVDAGAYLNQYDFEVDVQLLVHALKDGHVTLNAGILSAFSFASPYEVTSVSIDGKQAPKVYITDDLLPEAVLRAARDGWTASPIATINGTEVNEFLITYAALNSWGYVEPHAEWNDLMSNPTLDIQGGLTTFSGGGSFYPGDNLTFTFENGTDPLDTIWVAIYNEPANATGPLTTGGDFYNYFVLGLLPASYEPTASPPEDSVASDTVQTAPGNWSEASFGAFPEDPNIAQYDIGVYYSGLVTGYYFEDISTGVLSLPSFQPIPETIGNFTTTVGEFIGNASKTGVTKVVIDLQRNSGGTPLLAFTTFKAFFPDLTPFAGSRRRSFELANVLGAATTEWWASLDENNDTQVYTKYDNAANEWVITDRLSAATEKNFSSWSEYQGPITDKGDEFSLVERYDLSNPTFDSAAFDEWAPVGYFADAPVYTAADRQFQPDQIVVLTDGLCASACSLFVEMMTQAGVKTVVAGGRPANGPMQAASGTRGARSYDTYTLDNDMAFARSIDETLETNVNSTVPEIRDSAIYVKYAQFNLRDQIRKSDTTPLQFKYEAADCRIYYTLANIYNMTRLWYDVSAAAFVDSSLCVEGSTGFSQTNNTKPTAPPKPAAQQLILSLNTTAVKQAKWDDDDSDSLHAKVLTQGTRGTNPFPDCIQTSGGLGCYDAGSVCRDTYVYCSSERRSITRKRCVPECRNQSGKSTCSGSCQPESSNAESKPIFQNTAGQQFQERLQTGYCYPTVGTKALGCKADPAPAPGFK</sequence>
<dbReference type="InterPro" id="IPR056186">
    <property type="entry name" value="PDZ_CPAF-rel"/>
</dbReference>
<dbReference type="EMBL" id="JAKIXB020000004">
    <property type="protein sequence ID" value="KAL1609223.1"/>
    <property type="molecule type" value="Genomic_DNA"/>
</dbReference>
<evidence type="ECO:0000313" key="3">
    <source>
        <dbReference type="EMBL" id="KAL1609223.1"/>
    </source>
</evidence>
<comment type="caution">
    <text evidence="3">The sequence shown here is derived from an EMBL/GenBank/DDBJ whole genome shotgun (WGS) entry which is preliminary data.</text>
</comment>
<reference evidence="3 4" key="1">
    <citation type="submission" date="2024-02" db="EMBL/GenBank/DDBJ databases">
        <title>De novo assembly and annotation of 12 fungi associated with fruit tree decline syndrome in Ontario, Canada.</title>
        <authorList>
            <person name="Sulman M."/>
            <person name="Ellouze W."/>
            <person name="Ilyukhin E."/>
        </authorList>
    </citation>
    <scope>NUCLEOTIDE SEQUENCE [LARGE SCALE GENOMIC DNA]</scope>
    <source>
        <strain evidence="3 4">M97-236</strain>
    </source>
</reference>
<name>A0ABR3RYA9_9PLEO</name>
<keyword evidence="4" id="KW-1185">Reference proteome</keyword>
<accession>A0ABR3RYA9</accession>
<protein>
    <recommendedName>
        <fullName evidence="5">Tail specific protease domain-containing protein</fullName>
    </recommendedName>
</protein>
<dbReference type="InterPro" id="IPR052766">
    <property type="entry name" value="S41A_metabolite_peptidase"/>
</dbReference>
<dbReference type="Proteomes" id="UP001521222">
    <property type="component" value="Unassembled WGS sequence"/>
</dbReference>
<dbReference type="PANTHER" id="PTHR37049">
    <property type="entry name" value="PEPTIDASE S41 FAMILY PROTEIN"/>
    <property type="match status" value="1"/>
</dbReference>